<name>A0A4Z2GLQ2_9TELE</name>
<sequence length="201" mass="21303">MLMSSRRDLSPWVGNFGGALEGEGEGTFLMVELVRTSECSSDRPRVSSLRHRAHGEEHRQRAEGPGSERRSPEARPDGGDVAVQAALGPAHVQRQRALQQTAEDLHLVGAGVFGDLKPLDEELEERRRGRERGNDGGGADGRAAGGPTSIQMWCGVTSGGQGTGWLSSDAARGSASTLASENKPIFSSTVICQAPAISRMN</sequence>
<dbReference type="AlphaFoldDB" id="A0A4Z2GLQ2"/>
<feature type="region of interest" description="Disordered" evidence="1">
    <location>
        <begin position="39"/>
        <end position="80"/>
    </location>
</feature>
<evidence type="ECO:0000313" key="3">
    <source>
        <dbReference type="Proteomes" id="UP000314294"/>
    </source>
</evidence>
<evidence type="ECO:0000313" key="2">
    <source>
        <dbReference type="EMBL" id="TNN54426.1"/>
    </source>
</evidence>
<comment type="caution">
    <text evidence="2">The sequence shown here is derived from an EMBL/GenBank/DDBJ whole genome shotgun (WGS) entry which is preliminary data.</text>
</comment>
<dbReference type="EMBL" id="SRLO01000484">
    <property type="protein sequence ID" value="TNN54426.1"/>
    <property type="molecule type" value="Genomic_DNA"/>
</dbReference>
<feature type="compositionally biased region" description="Basic and acidic residues" evidence="1">
    <location>
        <begin position="54"/>
        <end position="78"/>
    </location>
</feature>
<feature type="compositionally biased region" description="Gly residues" evidence="1">
    <location>
        <begin position="135"/>
        <end position="144"/>
    </location>
</feature>
<reference evidence="2 3" key="1">
    <citation type="submission" date="2019-03" db="EMBL/GenBank/DDBJ databases">
        <title>First draft genome of Liparis tanakae, snailfish: a comprehensive survey of snailfish specific genes.</title>
        <authorList>
            <person name="Kim W."/>
            <person name="Song I."/>
            <person name="Jeong J.-H."/>
            <person name="Kim D."/>
            <person name="Kim S."/>
            <person name="Ryu S."/>
            <person name="Song J.Y."/>
            <person name="Lee S.K."/>
        </authorList>
    </citation>
    <scope>NUCLEOTIDE SEQUENCE [LARGE SCALE GENOMIC DNA]</scope>
    <source>
        <tissue evidence="2">Muscle</tissue>
    </source>
</reference>
<gene>
    <name evidence="2" type="ORF">EYF80_035335</name>
</gene>
<protein>
    <submittedName>
        <fullName evidence="2">Uncharacterized protein</fullName>
    </submittedName>
</protein>
<feature type="region of interest" description="Disordered" evidence="1">
    <location>
        <begin position="124"/>
        <end position="148"/>
    </location>
</feature>
<organism evidence="2 3">
    <name type="scientific">Liparis tanakae</name>
    <name type="common">Tanaka's snailfish</name>
    <dbReference type="NCBI Taxonomy" id="230148"/>
    <lineage>
        <taxon>Eukaryota</taxon>
        <taxon>Metazoa</taxon>
        <taxon>Chordata</taxon>
        <taxon>Craniata</taxon>
        <taxon>Vertebrata</taxon>
        <taxon>Euteleostomi</taxon>
        <taxon>Actinopterygii</taxon>
        <taxon>Neopterygii</taxon>
        <taxon>Teleostei</taxon>
        <taxon>Neoteleostei</taxon>
        <taxon>Acanthomorphata</taxon>
        <taxon>Eupercaria</taxon>
        <taxon>Perciformes</taxon>
        <taxon>Cottioidei</taxon>
        <taxon>Cottales</taxon>
        <taxon>Liparidae</taxon>
        <taxon>Liparis</taxon>
    </lineage>
</organism>
<proteinExistence type="predicted"/>
<feature type="compositionally biased region" description="Basic and acidic residues" evidence="1">
    <location>
        <begin position="124"/>
        <end position="134"/>
    </location>
</feature>
<dbReference type="Proteomes" id="UP000314294">
    <property type="component" value="Unassembled WGS sequence"/>
</dbReference>
<evidence type="ECO:0000256" key="1">
    <source>
        <dbReference type="SAM" id="MobiDB-lite"/>
    </source>
</evidence>
<keyword evidence="3" id="KW-1185">Reference proteome</keyword>
<accession>A0A4Z2GLQ2</accession>